<dbReference type="Proteomes" id="UP001226091">
    <property type="component" value="Chromosome"/>
</dbReference>
<name>A0ACD4RER9_9BACI</name>
<evidence type="ECO:0000313" key="1">
    <source>
        <dbReference type="EMBL" id="WHZ59001.1"/>
    </source>
</evidence>
<sequence>MNKSKMNLILHPVRMKIIQSLLNGKEMTVSQLGERAKDVPQATLYRHLNKLLEAKIIQVVKENQIRGTVEKVYMLNQPSVQSQEDFLSLSSEEHLELFMNFTTQLMGMYENYLQQGEADLMKDGVSYTVANIHLSDSEFMELLKGMGELLQKAMLNEPSPERTGRNIATIVIPEGKSKKT</sequence>
<keyword evidence="2" id="KW-1185">Reference proteome</keyword>
<proteinExistence type="predicted"/>
<dbReference type="EMBL" id="CP126116">
    <property type="protein sequence ID" value="WHZ59001.1"/>
    <property type="molecule type" value="Genomic_DNA"/>
</dbReference>
<accession>A0ACD4RER9</accession>
<evidence type="ECO:0000313" key="2">
    <source>
        <dbReference type="Proteomes" id="UP001226091"/>
    </source>
</evidence>
<protein>
    <submittedName>
        <fullName evidence="1">Helix-turn-helix domain-containing protein</fullName>
    </submittedName>
</protein>
<gene>
    <name evidence="1" type="ORF">QLQ22_06580</name>
</gene>
<organism evidence="1 2">
    <name type="scientific">Metabacillus hrfriensis</name>
    <dbReference type="NCBI Taxonomy" id="3048891"/>
    <lineage>
        <taxon>Bacteria</taxon>
        <taxon>Bacillati</taxon>
        <taxon>Bacillota</taxon>
        <taxon>Bacilli</taxon>
        <taxon>Bacillales</taxon>
        <taxon>Bacillaceae</taxon>
        <taxon>Metabacillus</taxon>
    </lineage>
</organism>
<reference evidence="2" key="1">
    <citation type="journal article" date="2025" name="Aquaculture">
        <title>Assessment of the bioflocculant production and safety properties of Metabacillus hrfriensis sp. nov. based on phenotypic and whole-genome sequencing analysis.</title>
        <authorList>
            <person name="Zhang R."/>
            <person name="Zhao Z."/>
            <person name="Luo L."/>
            <person name="Wang S."/>
            <person name="Guo K."/>
            <person name="Xu W."/>
        </authorList>
    </citation>
    <scope>NUCLEOTIDE SEQUENCE [LARGE SCALE GENOMIC DNA]</scope>
    <source>
        <strain evidence="2">CT-WN-B3</strain>
    </source>
</reference>